<evidence type="ECO:0000259" key="2">
    <source>
        <dbReference type="Pfam" id="PF23388"/>
    </source>
</evidence>
<dbReference type="InterPro" id="IPR015943">
    <property type="entry name" value="WD40/YVTN_repeat-like_dom_sf"/>
</dbReference>
<feature type="domain" description="DUF7099" evidence="2">
    <location>
        <begin position="649"/>
        <end position="1016"/>
    </location>
</feature>
<dbReference type="InterPro" id="IPR036322">
    <property type="entry name" value="WD40_repeat_dom_sf"/>
</dbReference>
<comment type="caution">
    <text evidence="5">The sequence shown here is derived from an EMBL/GenBank/DDBJ whole genome shotgun (WGS) entry which is preliminary data.</text>
</comment>
<evidence type="ECO:0000259" key="3">
    <source>
        <dbReference type="Pfam" id="PF23391"/>
    </source>
</evidence>
<name>A0AA39WBQ4_9PEZI</name>
<dbReference type="Pfam" id="PF23391">
    <property type="entry name" value="DUF7100"/>
    <property type="match status" value="1"/>
</dbReference>
<feature type="domain" description="DUF7100" evidence="3">
    <location>
        <begin position="7"/>
        <end position="340"/>
    </location>
</feature>
<feature type="region of interest" description="Disordered" evidence="1">
    <location>
        <begin position="1043"/>
        <end position="1083"/>
    </location>
</feature>
<keyword evidence="6" id="KW-1185">Reference proteome</keyword>
<reference evidence="5" key="1">
    <citation type="submission" date="2023-06" db="EMBL/GenBank/DDBJ databases">
        <title>Genome-scale phylogeny and comparative genomics of the fungal order Sordariales.</title>
        <authorList>
            <consortium name="Lawrence Berkeley National Laboratory"/>
            <person name="Hensen N."/>
            <person name="Bonometti L."/>
            <person name="Westerberg I."/>
            <person name="Brannstrom I.O."/>
            <person name="Guillou S."/>
            <person name="Cros-Aarteil S."/>
            <person name="Calhoun S."/>
            <person name="Haridas S."/>
            <person name="Kuo A."/>
            <person name="Mondo S."/>
            <person name="Pangilinan J."/>
            <person name="Riley R."/>
            <person name="LaButti K."/>
            <person name="Andreopoulos B."/>
            <person name="Lipzen A."/>
            <person name="Chen C."/>
            <person name="Yanf M."/>
            <person name="Daum C."/>
            <person name="Ng V."/>
            <person name="Clum A."/>
            <person name="Steindorff A."/>
            <person name="Ohm R."/>
            <person name="Martin F."/>
            <person name="Silar P."/>
            <person name="Natvig D."/>
            <person name="Lalanne C."/>
            <person name="Gautier V."/>
            <person name="Ament-velasquez S.L."/>
            <person name="Kruys A."/>
            <person name="Hutchinson M.I."/>
            <person name="Powell A.J."/>
            <person name="Barry K."/>
            <person name="Miller A.N."/>
            <person name="Grigoriev I.V."/>
            <person name="Debuchy R."/>
            <person name="Gladieux P."/>
            <person name="Thoren M.H."/>
            <person name="Johannesson H."/>
        </authorList>
    </citation>
    <scope>NUCLEOTIDE SEQUENCE</scope>
    <source>
        <strain evidence="5">SMH3391-2</strain>
    </source>
</reference>
<evidence type="ECO:0000313" key="6">
    <source>
        <dbReference type="Proteomes" id="UP001174934"/>
    </source>
</evidence>
<sequence>MAAATPSSRFLRLANTWRLLALRSDVDDIILELLGHFSLEKIYAGPADRETYQRLVKALLAQLSTIFYIQRLTLPAENAHVGWYLGFLVSWEVTLRSIEFVLQLVNDGRESLWDDRQLRDKYLAEFLLSALRILALHPKAPANQRAKDRRDRFSRIHSSLEQVFDSYPGPKSFLLEVCREVTTQLHADPDALGLPPRLRYELPNLTSELYPLADCLSSPYISELVPQDDFAVNWLSRFLTLRDVSHFILGASIQYAANRESRNVRLQSSSARSRNAILHALENIRMPPNPRISRLDMVTTFSATFCTILPDTLDLSRRGLSESRIDEYELDALDTLCARLKERQIIHRMSDREMCNSVAQAVRNIHLQDDPGGQFGTARPSLYTMNCPQGHVAGGSQLRSSDIKFTSDPTGGLETRLPPNSRCLCCGEPITMIREVPIVRRIWELLRPLEPDADTINVERHLPSQFQLGPPRIETSGLFNSGYSNTFGPGSQRSHDTDLHPPSYQDRVTLVDATSADRTDLVSPMSPRSFFPRPAPGVVGTEFSHSDTSVQYGKRPLDHTQEISYLPRDPAIMTEPMPFSPDSLTFYRPTNSGPELNPMLSSSAETSALGTSRTVPLLTSPERSKSKWKLKFHTGSKKASVGVSIDSSSLSSTTLEAQKLEEISLEGLSSVSKPSARGKGPKNTNVKCCLSQNSTFALFWAQLSIHVWDVGTSPPTMRRAISTESTCILATVAKLHLAYIVGTRDQKLTLRIVNLAQPTVPVVEYRIPSLLWCKSIAIDRQENYVVVGFENATVRFFKTANTEQPREDRLHAIYHKDCKGCPSVDTLAFSSDGLVLLAGTRNSKNGIVQVYEWRFPFIAFRELTTCRYTVPLHESEDNGISSVIVRSGSEGEDNLICITTWTQSGTPVLVQPQDGHKSEIRTEITGRHSKLGSRIQCAVFSPSGKELAMVNDKGYLYQISNLNSSPMDIQKASSSKELTAKSDSFSMAFMTLSDEEHIVLAWADSSRAVGWIKKIPIISRGNASVPATPSLLYEVSSHTEIRAEVSGESREPPVELAATEQATSPRSTDKFAKEPPGAFEQKS</sequence>
<feature type="region of interest" description="Disordered" evidence="1">
    <location>
        <begin position="481"/>
        <end position="502"/>
    </location>
</feature>
<feature type="domain" description="DUF7101" evidence="4">
    <location>
        <begin position="352"/>
        <end position="446"/>
    </location>
</feature>
<feature type="compositionally biased region" description="Basic and acidic residues" evidence="1">
    <location>
        <begin position="1043"/>
        <end position="1053"/>
    </location>
</feature>
<dbReference type="AlphaFoldDB" id="A0AA39WBQ4"/>
<dbReference type="Pfam" id="PF23388">
    <property type="entry name" value="DUF7099"/>
    <property type="match status" value="1"/>
</dbReference>
<evidence type="ECO:0000259" key="4">
    <source>
        <dbReference type="Pfam" id="PF23392"/>
    </source>
</evidence>
<dbReference type="InterPro" id="IPR055526">
    <property type="entry name" value="DUF7100"/>
</dbReference>
<dbReference type="InterPro" id="IPR055525">
    <property type="entry name" value="DUF7099"/>
</dbReference>
<dbReference type="SUPFAM" id="SSF50978">
    <property type="entry name" value="WD40 repeat-like"/>
    <property type="match status" value="1"/>
</dbReference>
<protein>
    <submittedName>
        <fullName evidence="5">Uncharacterized protein</fullName>
    </submittedName>
</protein>
<dbReference type="InterPro" id="IPR055527">
    <property type="entry name" value="DUF7101"/>
</dbReference>
<dbReference type="EMBL" id="JAULSR010000010">
    <property type="protein sequence ID" value="KAK0610420.1"/>
    <property type="molecule type" value="Genomic_DNA"/>
</dbReference>
<accession>A0AA39WBQ4</accession>
<organism evidence="5 6">
    <name type="scientific">Bombardia bombarda</name>
    <dbReference type="NCBI Taxonomy" id="252184"/>
    <lineage>
        <taxon>Eukaryota</taxon>
        <taxon>Fungi</taxon>
        <taxon>Dikarya</taxon>
        <taxon>Ascomycota</taxon>
        <taxon>Pezizomycotina</taxon>
        <taxon>Sordariomycetes</taxon>
        <taxon>Sordariomycetidae</taxon>
        <taxon>Sordariales</taxon>
        <taxon>Lasiosphaeriaceae</taxon>
        <taxon>Bombardia</taxon>
    </lineage>
</organism>
<dbReference type="Proteomes" id="UP001174934">
    <property type="component" value="Unassembled WGS sequence"/>
</dbReference>
<proteinExistence type="predicted"/>
<dbReference type="Pfam" id="PF23392">
    <property type="entry name" value="DUF7101"/>
    <property type="match status" value="1"/>
</dbReference>
<evidence type="ECO:0000313" key="5">
    <source>
        <dbReference type="EMBL" id="KAK0610420.1"/>
    </source>
</evidence>
<feature type="compositionally biased region" description="Polar residues" evidence="1">
    <location>
        <begin position="481"/>
        <end position="492"/>
    </location>
</feature>
<evidence type="ECO:0000256" key="1">
    <source>
        <dbReference type="SAM" id="MobiDB-lite"/>
    </source>
</evidence>
<gene>
    <name evidence="5" type="ORF">B0T17DRAFT_112318</name>
</gene>
<dbReference type="Gene3D" id="2.130.10.10">
    <property type="entry name" value="YVTN repeat-like/Quinoprotein amine dehydrogenase"/>
    <property type="match status" value="1"/>
</dbReference>